<dbReference type="PANTHER" id="PTHR43861">
    <property type="entry name" value="TRANS-ACONITATE 2-METHYLTRANSFERASE-RELATED"/>
    <property type="match status" value="1"/>
</dbReference>
<feature type="transmembrane region" description="Helical" evidence="1">
    <location>
        <begin position="194"/>
        <end position="212"/>
    </location>
</feature>
<keyword evidence="1" id="KW-1133">Transmembrane helix</keyword>
<gene>
    <name evidence="3" type="ORF">IR213_08760</name>
</gene>
<keyword evidence="1" id="KW-0812">Transmembrane</keyword>
<reference evidence="3" key="1">
    <citation type="submission" date="2020-11" db="EMBL/GenBank/DDBJ databases">
        <title>Genome of Flavobacterium soyangense.</title>
        <authorList>
            <person name="Liu Q."/>
            <person name="Xin Y.-H."/>
        </authorList>
    </citation>
    <scope>NUCLEOTIDE SEQUENCE</scope>
    <source>
        <strain evidence="3">CGMCC 1.13493</strain>
    </source>
</reference>
<comment type="caution">
    <text evidence="3">The sequence shown here is derived from an EMBL/GenBank/DDBJ whole genome shotgun (WGS) entry which is preliminary data.</text>
</comment>
<evidence type="ECO:0000259" key="2">
    <source>
        <dbReference type="Pfam" id="PF13847"/>
    </source>
</evidence>
<dbReference type="Proteomes" id="UP000646211">
    <property type="component" value="Unassembled WGS sequence"/>
</dbReference>
<feature type="transmembrane region" description="Helical" evidence="1">
    <location>
        <begin position="87"/>
        <end position="110"/>
    </location>
</feature>
<feature type="transmembrane region" description="Helical" evidence="1">
    <location>
        <begin position="130"/>
        <end position="149"/>
    </location>
</feature>
<dbReference type="EMBL" id="JADHEC010000016">
    <property type="protein sequence ID" value="MBF2708678.1"/>
    <property type="molecule type" value="Genomic_DNA"/>
</dbReference>
<accession>A0A930XZA6</accession>
<dbReference type="AlphaFoldDB" id="A0A930XZA6"/>
<dbReference type="RefSeq" id="WP_194311929.1">
    <property type="nucleotide sequence ID" value="NZ_JADHEC010000016.1"/>
</dbReference>
<feature type="domain" description="Methyltransferase" evidence="2">
    <location>
        <begin position="264"/>
        <end position="371"/>
    </location>
</feature>
<evidence type="ECO:0000256" key="1">
    <source>
        <dbReference type="SAM" id="Phobius"/>
    </source>
</evidence>
<name>A0A930XZA6_9FLAO</name>
<evidence type="ECO:0000313" key="4">
    <source>
        <dbReference type="Proteomes" id="UP000646211"/>
    </source>
</evidence>
<dbReference type="Gene3D" id="3.40.50.150">
    <property type="entry name" value="Vaccinia Virus protein VP39"/>
    <property type="match status" value="1"/>
</dbReference>
<dbReference type="InterPro" id="IPR029063">
    <property type="entry name" value="SAM-dependent_MTases_sf"/>
</dbReference>
<dbReference type="Pfam" id="PF13847">
    <property type="entry name" value="Methyltransf_31"/>
    <property type="match status" value="1"/>
</dbReference>
<keyword evidence="4" id="KW-1185">Reference proteome</keyword>
<organism evidence="3 4">
    <name type="scientific">Flavobacterium soyangense</name>
    <dbReference type="NCBI Taxonomy" id="2023265"/>
    <lineage>
        <taxon>Bacteria</taxon>
        <taxon>Pseudomonadati</taxon>
        <taxon>Bacteroidota</taxon>
        <taxon>Flavobacteriia</taxon>
        <taxon>Flavobacteriales</taxon>
        <taxon>Flavobacteriaceae</taxon>
        <taxon>Flavobacterium</taxon>
    </lineage>
</organism>
<dbReference type="InterPro" id="IPR025495">
    <property type="entry name" value="DUF4386"/>
</dbReference>
<keyword evidence="1" id="KW-0472">Membrane</keyword>
<dbReference type="Pfam" id="PF14329">
    <property type="entry name" value="DUF4386"/>
    <property type="match status" value="1"/>
</dbReference>
<feature type="transmembrane region" description="Helical" evidence="1">
    <location>
        <begin position="54"/>
        <end position="80"/>
    </location>
</feature>
<sequence length="431" mass="49699">MENTSDKTRKYAQTTGYSLLLMALLAGYVFGYAIPKLYNFNNLQLNQSNVSSHLYNFMMLGIIMIMLLDFVVAITLYKYFKNDNNKLALWAGFLRIIYSILFCIAIFYLFQNRNELNTAVYIKNYDLFQRYWSIGLIFFGFHLLLVGILMKGHESIPAFLWLLMLMVGPTYVVIHLLKTFLPHLTNLIDILNRIFGFPMALAEIGLAVWLLVKGGKVIAIGNPNTIDKSEQFWNRVAKRTTNPSQKPNDKTLKILDSLQKHLQPNDHVMDFACGSGIISAEIAKNVNSIHGIDISSQMIEIANNRKIEQNLNNVTFSRATLFDENIQIASFDVIMAFNILHYLEDKAIFMKRINELLKPNGIFISSTIYAKQKKTILFYFFTLVNKLKIMPKINFYSSKELENNILKGNFKMIESYDISTMPERFIVVRKN</sequence>
<feature type="transmembrane region" description="Helical" evidence="1">
    <location>
        <begin position="16"/>
        <end position="34"/>
    </location>
</feature>
<feature type="transmembrane region" description="Helical" evidence="1">
    <location>
        <begin position="156"/>
        <end position="174"/>
    </location>
</feature>
<evidence type="ECO:0000313" key="3">
    <source>
        <dbReference type="EMBL" id="MBF2708678.1"/>
    </source>
</evidence>
<dbReference type="SUPFAM" id="SSF53335">
    <property type="entry name" value="S-adenosyl-L-methionine-dependent methyltransferases"/>
    <property type="match status" value="1"/>
</dbReference>
<dbReference type="CDD" id="cd02440">
    <property type="entry name" value="AdoMet_MTases"/>
    <property type="match status" value="1"/>
</dbReference>
<dbReference type="InterPro" id="IPR025714">
    <property type="entry name" value="Methyltranfer_dom"/>
</dbReference>
<protein>
    <submittedName>
        <fullName evidence="3">DUF4386 family protein</fullName>
    </submittedName>
</protein>
<proteinExistence type="predicted"/>